<dbReference type="NCBIfam" id="TIGR04294">
    <property type="entry name" value="pre_pil_HX9DG"/>
    <property type="match status" value="1"/>
</dbReference>
<comment type="caution">
    <text evidence="2">The sequence shown here is derived from an EMBL/GenBank/DDBJ whole genome shotgun (WGS) entry which is preliminary data.</text>
</comment>
<keyword evidence="1" id="KW-1133">Transmembrane helix</keyword>
<dbReference type="InterPro" id="IPR012902">
    <property type="entry name" value="N_methyl_site"/>
</dbReference>
<proteinExistence type="predicted"/>
<sequence length="305" mass="33707">MTGHRNFTSVGFTLIELLVVIAIIAILAAILFPVFSAARDKARQTACLSNNRQLGLAFNQYVQDYDERWVPTRQVAPSGVICGSQWNYVIQPYLRNEDILKCPSDFTSTGDGCFGPGGQRGWWFVGQYTWAPTDPKRKRSYTILAGPTTSALGIYVPSTGEYRNGIAGPNWGVSLAQVDKPASVIATYERWENGHNQDTPFFVHANISCQSNNADYCCIQDTATGTYYAIAKKSRFFSALAGQNYDPPHQKGSNYAFADGHAKWLRYEATFSGSFDIDPSTVPSGSPCVGSGVVNWTMWDRRKSQ</sequence>
<dbReference type="AlphaFoldDB" id="A0A2H5XF82"/>
<dbReference type="NCBIfam" id="TIGR02532">
    <property type="entry name" value="IV_pilin_GFxxxE"/>
    <property type="match status" value="1"/>
</dbReference>
<keyword evidence="1" id="KW-0472">Membrane</keyword>
<dbReference type="EMBL" id="BEHT01000038">
    <property type="protein sequence ID" value="GBC99797.1"/>
    <property type="molecule type" value="Genomic_DNA"/>
</dbReference>
<dbReference type="PANTHER" id="PTHR30093">
    <property type="entry name" value="GENERAL SECRETION PATHWAY PROTEIN G"/>
    <property type="match status" value="1"/>
</dbReference>
<keyword evidence="1" id="KW-0812">Transmembrane</keyword>
<dbReference type="InterPro" id="IPR045584">
    <property type="entry name" value="Pilin-like"/>
</dbReference>
<evidence type="ECO:0000313" key="3">
    <source>
        <dbReference type="Proteomes" id="UP000236173"/>
    </source>
</evidence>
<evidence type="ECO:0000313" key="2">
    <source>
        <dbReference type="EMBL" id="GBC99797.1"/>
    </source>
</evidence>
<evidence type="ECO:0008006" key="4">
    <source>
        <dbReference type="Google" id="ProtNLM"/>
    </source>
</evidence>
<accession>A0A2H5XF82</accession>
<protein>
    <recommendedName>
        <fullName evidence="4">Type II secretion system protein G</fullName>
    </recommendedName>
</protein>
<organism evidence="2 3">
    <name type="scientific">Candidatus Fervidibacter japonicus</name>
    <dbReference type="NCBI Taxonomy" id="2035412"/>
    <lineage>
        <taxon>Bacteria</taxon>
        <taxon>Candidatus Fervidibacterota</taxon>
        <taxon>Candidatus Fervidibacter</taxon>
    </lineage>
</organism>
<name>A0A2H5XF82_9BACT</name>
<gene>
    <name evidence="2" type="ORF">HRbin17_02328</name>
</gene>
<dbReference type="Proteomes" id="UP000236173">
    <property type="component" value="Unassembled WGS sequence"/>
</dbReference>
<dbReference type="SUPFAM" id="SSF54523">
    <property type="entry name" value="Pili subunits"/>
    <property type="match status" value="1"/>
</dbReference>
<reference evidence="3" key="1">
    <citation type="submission" date="2017-09" db="EMBL/GenBank/DDBJ databases">
        <title>Metaegenomics of thermophilic ammonia-oxidizing enrichment culture.</title>
        <authorList>
            <person name="Kato S."/>
            <person name="Suzuki K."/>
        </authorList>
    </citation>
    <scope>NUCLEOTIDE SEQUENCE [LARGE SCALE GENOMIC DNA]</scope>
</reference>
<evidence type="ECO:0000256" key="1">
    <source>
        <dbReference type="SAM" id="Phobius"/>
    </source>
</evidence>
<dbReference type="InterPro" id="IPR027558">
    <property type="entry name" value="Pre_pil_HX9DG_C"/>
</dbReference>
<dbReference type="Pfam" id="PF07963">
    <property type="entry name" value="N_methyl"/>
    <property type="match status" value="1"/>
</dbReference>
<dbReference type="Gene3D" id="3.30.700.10">
    <property type="entry name" value="Glycoprotein, Type 4 Pilin"/>
    <property type="match status" value="1"/>
</dbReference>
<feature type="transmembrane region" description="Helical" evidence="1">
    <location>
        <begin position="12"/>
        <end position="35"/>
    </location>
</feature>